<protein>
    <recommendedName>
        <fullName evidence="3">Plastid lipid-associated protein/fibrillin conserved domain-containing protein</fullName>
    </recommendedName>
</protein>
<dbReference type="OrthoDB" id="498392at2759"/>
<keyword evidence="2" id="KW-0934">Plastid</keyword>
<gene>
    <name evidence="4" type="ORF">CEUSTIGMA_g10418.t1</name>
</gene>
<evidence type="ECO:0000259" key="3">
    <source>
        <dbReference type="Pfam" id="PF04755"/>
    </source>
</evidence>
<sequence>MASISLWRSAIAPRFLRNNHNEVAIHKQTVIRVRPVQPLRVAAADFSEGAEESSAFVEISANDEMPLSDIKAALLDSMYGVQRGLAARSEIRAEINELISQLEAKNPTPNPTEVLEALTGDWKLIYTSNSSLMAVLALSRLPFVEVGDITQKIDSSTLTVENKVQLSVPFSRTAFSTTASFEVRSPKRLQLRLNKGGIQTPELLTDIELPVNVTVLGQALDLTQLKQALAPVNEQVKGVLGQVNNLMSQTPDLQFDIPSDRAQTWQLNTYVDEDTRISRGDGGSVFIYVREVSFK</sequence>
<dbReference type="InterPro" id="IPR039633">
    <property type="entry name" value="PAP"/>
</dbReference>
<organism evidence="4 5">
    <name type="scientific">Chlamydomonas eustigma</name>
    <dbReference type="NCBI Taxonomy" id="1157962"/>
    <lineage>
        <taxon>Eukaryota</taxon>
        <taxon>Viridiplantae</taxon>
        <taxon>Chlorophyta</taxon>
        <taxon>core chlorophytes</taxon>
        <taxon>Chlorophyceae</taxon>
        <taxon>CS clade</taxon>
        <taxon>Chlamydomonadales</taxon>
        <taxon>Chlamydomonadaceae</taxon>
        <taxon>Chlamydomonas</taxon>
    </lineage>
</organism>
<dbReference type="EMBL" id="BEGY01000089">
    <property type="protein sequence ID" value="GAX82991.1"/>
    <property type="molecule type" value="Genomic_DNA"/>
</dbReference>
<dbReference type="InterPro" id="IPR006843">
    <property type="entry name" value="PAP/fibrillin_dom"/>
</dbReference>
<dbReference type="Proteomes" id="UP000232323">
    <property type="component" value="Unassembled WGS sequence"/>
</dbReference>
<comment type="subcellular location">
    <subcellularLocation>
        <location evidence="1">Plastid</location>
    </subcellularLocation>
</comment>
<dbReference type="AlphaFoldDB" id="A0A250XIT2"/>
<proteinExistence type="predicted"/>
<dbReference type="Pfam" id="PF04755">
    <property type="entry name" value="PAP_fibrillin"/>
    <property type="match status" value="1"/>
</dbReference>
<dbReference type="GO" id="GO:0009536">
    <property type="term" value="C:plastid"/>
    <property type="evidence" value="ECO:0007669"/>
    <property type="project" value="UniProtKB-SubCell"/>
</dbReference>
<dbReference type="PANTHER" id="PTHR31906">
    <property type="entry name" value="PLASTID-LIPID-ASSOCIATED PROTEIN 4, CHLOROPLASTIC-RELATED"/>
    <property type="match status" value="1"/>
</dbReference>
<evidence type="ECO:0000313" key="4">
    <source>
        <dbReference type="EMBL" id="GAX82991.1"/>
    </source>
</evidence>
<evidence type="ECO:0000313" key="5">
    <source>
        <dbReference type="Proteomes" id="UP000232323"/>
    </source>
</evidence>
<evidence type="ECO:0000256" key="2">
    <source>
        <dbReference type="ARBA" id="ARBA00022640"/>
    </source>
</evidence>
<name>A0A250XIT2_9CHLO</name>
<reference evidence="4 5" key="1">
    <citation type="submission" date="2017-08" db="EMBL/GenBank/DDBJ databases">
        <title>Acidophilic green algal genome provides insights into adaptation to an acidic environment.</title>
        <authorList>
            <person name="Hirooka S."/>
            <person name="Hirose Y."/>
            <person name="Kanesaki Y."/>
            <person name="Higuchi S."/>
            <person name="Fujiwara T."/>
            <person name="Onuma R."/>
            <person name="Era A."/>
            <person name="Ohbayashi R."/>
            <person name="Uzuka A."/>
            <person name="Nozaki H."/>
            <person name="Yoshikawa H."/>
            <person name="Miyagishima S.Y."/>
        </authorList>
    </citation>
    <scope>NUCLEOTIDE SEQUENCE [LARGE SCALE GENOMIC DNA]</scope>
    <source>
        <strain evidence="4 5">NIES-2499</strain>
    </source>
</reference>
<accession>A0A250XIT2</accession>
<feature type="domain" description="Plastid lipid-associated protein/fibrillin conserved" evidence="3">
    <location>
        <begin position="69"/>
        <end position="287"/>
    </location>
</feature>
<comment type="caution">
    <text evidence="4">The sequence shown here is derived from an EMBL/GenBank/DDBJ whole genome shotgun (WGS) entry which is preliminary data.</text>
</comment>
<evidence type="ECO:0000256" key="1">
    <source>
        <dbReference type="ARBA" id="ARBA00004474"/>
    </source>
</evidence>
<keyword evidence="5" id="KW-1185">Reference proteome</keyword>
<dbReference type="STRING" id="1157962.A0A250XIT2"/>